<dbReference type="EMBL" id="KB491959">
    <property type="protein sequence ID" value="EMP41442.1"/>
    <property type="molecule type" value="Genomic_DNA"/>
</dbReference>
<gene>
    <name evidence="1" type="ORF">UY3_01308</name>
</gene>
<evidence type="ECO:0000313" key="2">
    <source>
        <dbReference type="Proteomes" id="UP000031443"/>
    </source>
</evidence>
<accession>M7CK57</accession>
<organism evidence="1 2">
    <name type="scientific">Chelonia mydas</name>
    <name type="common">Green sea-turtle</name>
    <name type="synonym">Chelonia agassizi</name>
    <dbReference type="NCBI Taxonomy" id="8469"/>
    <lineage>
        <taxon>Eukaryota</taxon>
        <taxon>Metazoa</taxon>
        <taxon>Chordata</taxon>
        <taxon>Craniata</taxon>
        <taxon>Vertebrata</taxon>
        <taxon>Euteleostomi</taxon>
        <taxon>Archelosauria</taxon>
        <taxon>Testudinata</taxon>
        <taxon>Testudines</taxon>
        <taxon>Cryptodira</taxon>
        <taxon>Durocryptodira</taxon>
        <taxon>Americhelydia</taxon>
        <taxon>Chelonioidea</taxon>
        <taxon>Cheloniidae</taxon>
        <taxon>Chelonia</taxon>
    </lineage>
</organism>
<proteinExistence type="predicted"/>
<sequence length="85" mass="8795">MVCSTPIPLRTAAGVGPAVTGGGKWSDPAPGCSTLLTPSRATGVIILALPLPLNSSEVAIGVLMQLYSMALYFIHLPHTLRLPKS</sequence>
<dbReference type="Proteomes" id="UP000031443">
    <property type="component" value="Unassembled WGS sequence"/>
</dbReference>
<name>M7CK57_CHEMY</name>
<protein>
    <submittedName>
        <fullName evidence="1">Uncharacterized protein</fullName>
    </submittedName>
</protein>
<dbReference type="AlphaFoldDB" id="M7CK57"/>
<keyword evidence="2" id="KW-1185">Reference proteome</keyword>
<reference evidence="2" key="1">
    <citation type="journal article" date="2013" name="Nat. Genet.">
        <title>The draft genomes of soft-shell turtle and green sea turtle yield insights into the development and evolution of the turtle-specific body plan.</title>
        <authorList>
            <person name="Wang Z."/>
            <person name="Pascual-Anaya J."/>
            <person name="Zadissa A."/>
            <person name="Li W."/>
            <person name="Niimura Y."/>
            <person name="Huang Z."/>
            <person name="Li C."/>
            <person name="White S."/>
            <person name="Xiong Z."/>
            <person name="Fang D."/>
            <person name="Wang B."/>
            <person name="Ming Y."/>
            <person name="Chen Y."/>
            <person name="Zheng Y."/>
            <person name="Kuraku S."/>
            <person name="Pignatelli M."/>
            <person name="Herrero J."/>
            <person name="Beal K."/>
            <person name="Nozawa M."/>
            <person name="Li Q."/>
            <person name="Wang J."/>
            <person name="Zhang H."/>
            <person name="Yu L."/>
            <person name="Shigenobu S."/>
            <person name="Wang J."/>
            <person name="Liu J."/>
            <person name="Flicek P."/>
            <person name="Searle S."/>
            <person name="Wang J."/>
            <person name="Kuratani S."/>
            <person name="Yin Y."/>
            <person name="Aken B."/>
            <person name="Zhang G."/>
            <person name="Irie N."/>
        </authorList>
    </citation>
    <scope>NUCLEOTIDE SEQUENCE [LARGE SCALE GENOMIC DNA]</scope>
</reference>
<evidence type="ECO:0000313" key="1">
    <source>
        <dbReference type="EMBL" id="EMP41442.1"/>
    </source>
</evidence>